<evidence type="ECO:0000256" key="1">
    <source>
        <dbReference type="SAM" id="SignalP"/>
    </source>
</evidence>
<evidence type="ECO:0000313" key="4">
    <source>
        <dbReference type="Proteomes" id="UP000650467"/>
    </source>
</evidence>
<evidence type="ECO:0000259" key="2">
    <source>
        <dbReference type="Pfam" id="PF12499"/>
    </source>
</evidence>
<feature type="signal peptide" evidence="1">
    <location>
        <begin position="1"/>
        <end position="22"/>
    </location>
</feature>
<proteinExistence type="predicted"/>
<dbReference type="Pfam" id="PF12499">
    <property type="entry name" value="DUF3707"/>
    <property type="match status" value="1"/>
</dbReference>
<reference evidence="3" key="1">
    <citation type="journal article" date="2020" name="bioRxiv">
        <title>Comparative genomics of Chlamydomonas.</title>
        <authorList>
            <person name="Craig R.J."/>
            <person name="Hasan A.R."/>
            <person name="Ness R.W."/>
            <person name="Keightley P.D."/>
        </authorList>
    </citation>
    <scope>NUCLEOTIDE SEQUENCE</scope>
    <source>
        <strain evidence="3">SAG 7.73</strain>
    </source>
</reference>
<keyword evidence="1" id="KW-0732">Signal</keyword>
<feature type="chain" id="PRO_5032269338" description="Pherophorin domain-containing protein" evidence="1">
    <location>
        <begin position="23"/>
        <end position="188"/>
    </location>
</feature>
<dbReference type="Proteomes" id="UP000650467">
    <property type="component" value="Unassembled WGS sequence"/>
</dbReference>
<name>A0A835WE72_CHLIN</name>
<protein>
    <recommendedName>
        <fullName evidence="2">Pherophorin domain-containing protein</fullName>
    </recommendedName>
</protein>
<comment type="caution">
    <text evidence="3">The sequence shown here is derived from an EMBL/GenBank/DDBJ whole genome shotgun (WGS) entry which is preliminary data.</text>
</comment>
<dbReference type="EMBL" id="JAEHOC010000001">
    <property type="protein sequence ID" value="KAG2445874.1"/>
    <property type="molecule type" value="Genomic_DNA"/>
</dbReference>
<dbReference type="OrthoDB" id="539665at2759"/>
<sequence length="188" mass="19755">MRVWASAFLGALLAGLVGLASAQDAPSFPFCQCVRSASTSRYEVVDAPAVSLKAGYWCVQLSVKEQCDKPKNPCCNADLHKIELLAQDGCVGSRMTASYGYSAASLVEVPSVPTWETPDAAPEGAAVLKVVRLGLNTSSADGIYICFKALSGNCKKAEQVCLPGATGQCQLSLFNSDSSCWALPAPRL</sequence>
<dbReference type="AlphaFoldDB" id="A0A835WE72"/>
<accession>A0A835WE72</accession>
<organism evidence="3 4">
    <name type="scientific">Chlamydomonas incerta</name>
    <dbReference type="NCBI Taxonomy" id="51695"/>
    <lineage>
        <taxon>Eukaryota</taxon>
        <taxon>Viridiplantae</taxon>
        <taxon>Chlorophyta</taxon>
        <taxon>core chlorophytes</taxon>
        <taxon>Chlorophyceae</taxon>
        <taxon>CS clade</taxon>
        <taxon>Chlamydomonadales</taxon>
        <taxon>Chlamydomonadaceae</taxon>
        <taxon>Chlamydomonas</taxon>
    </lineage>
</organism>
<dbReference type="InterPro" id="IPR024616">
    <property type="entry name" value="Pherophorin"/>
</dbReference>
<evidence type="ECO:0000313" key="3">
    <source>
        <dbReference type="EMBL" id="KAG2445874.1"/>
    </source>
</evidence>
<gene>
    <name evidence="3" type="ORF">HXX76_000478</name>
</gene>
<feature type="domain" description="Pherophorin" evidence="2">
    <location>
        <begin position="28"/>
        <end position="180"/>
    </location>
</feature>
<keyword evidence="4" id="KW-1185">Reference proteome</keyword>